<protein>
    <submittedName>
        <fullName evidence="1">Uncharacterized protein</fullName>
    </submittedName>
</protein>
<dbReference type="AlphaFoldDB" id="A0AAD8BZ05"/>
<comment type="caution">
    <text evidence="1">The sequence shown here is derived from an EMBL/GenBank/DDBJ whole genome shotgun (WGS) entry which is preliminary data.</text>
</comment>
<accession>A0AAD8BZ05</accession>
<name>A0AAD8BZ05_BIOPF</name>
<proteinExistence type="predicted"/>
<sequence length="75" mass="8737">MRKKLTDENLLSMYNNDPEFALAARMIVALAFVPIEDLDMAVETLANELPIHLTPTINWFEDTYIGRLNRSRTRR</sequence>
<evidence type="ECO:0000313" key="1">
    <source>
        <dbReference type="EMBL" id="KAK0063235.1"/>
    </source>
</evidence>
<reference evidence="1" key="1">
    <citation type="journal article" date="2023" name="PLoS Negl. Trop. Dis.">
        <title>A genome sequence for Biomphalaria pfeifferi, the major vector snail for the human-infecting parasite Schistosoma mansoni.</title>
        <authorList>
            <person name="Bu L."/>
            <person name="Lu L."/>
            <person name="Laidemitt M.R."/>
            <person name="Zhang S.M."/>
            <person name="Mutuku M."/>
            <person name="Mkoji G."/>
            <person name="Steinauer M."/>
            <person name="Loker E.S."/>
        </authorList>
    </citation>
    <scope>NUCLEOTIDE SEQUENCE</scope>
    <source>
        <strain evidence="1">KasaAsao</strain>
    </source>
</reference>
<dbReference type="Proteomes" id="UP001233172">
    <property type="component" value="Unassembled WGS sequence"/>
</dbReference>
<gene>
    <name evidence="1" type="ORF">Bpfe_007431</name>
</gene>
<keyword evidence="2" id="KW-1185">Reference proteome</keyword>
<evidence type="ECO:0000313" key="2">
    <source>
        <dbReference type="Proteomes" id="UP001233172"/>
    </source>
</evidence>
<organism evidence="1 2">
    <name type="scientific">Biomphalaria pfeifferi</name>
    <name type="common">Bloodfluke planorb</name>
    <name type="synonym">Freshwater snail</name>
    <dbReference type="NCBI Taxonomy" id="112525"/>
    <lineage>
        <taxon>Eukaryota</taxon>
        <taxon>Metazoa</taxon>
        <taxon>Spiralia</taxon>
        <taxon>Lophotrochozoa</taxon>
        <taxon>Mollusca</taxon>
        <taxon>Gastropoda</taxon>
        <taxon>Heterobranchia</taxon>
        <taxon>Euthyneura</taxon>
        <taxon>Panpulmonata</taxon>
        <taxon>Hygrophila</taxon>
        <taxon>Lymnaeoidea</taxon>
        <taxon>Planorbidae</taxon>
        <taxon>Biomphalaria</taxon>
    </lineage>
</organism>
<dbReference type="EMBL" id="JASAOG010000022">
    <property type="protein sequence ID" value="KAK0063235.1"/>
    <property type="molecule type" value="Genomic_DNA"/>
</dbReference>
<reference evidence="1" key="2">
    <citation type="submission" date="2023-04" db="EMBL/GenBank/DDBJ databases">
        <authorList>
            <person name="Bu L."/>
            <person name="Lu L."/>
            <person name="Laidemitt M.R."/>
            <person name="Zhang S.M."/>
            <person name="Mutuku M."/>
            <person name="Mkoji G."/>
            <person name="Steinauer M."/>
            <person name="Loker E.S."/>
        </authorList>
    </citation>
    <scope>NUCLEOTIDE SEQUENCE</scope>
    <source>
        <strain evidence="1">KasaAsao</strain>
        <tissue evidence="1">Whole Snail</tissue>
    </source>
</reference>